<gene>
    <name evidence="2" type="ORF">BIY23_00335</name>
</gene>
<feature type="chain" id="PRO_5009200943" evidence="1">
    <location>
        <begin position="20"/>
        <end position="173"/>
    </location>
</feature>
<comment type="caution">
    <text evidence="2">The sequence shown here is derived from an EMBL/GenBank/DDBJ whole genome shotgun (WGS) entry which is preliminary data.</text>
</comment>
<dbReference type="Proteomes" id="UP000175679">
    <property type="component" value="Unassembled WGS sequence"/>
</dbReference>
<dbReference type="RefSeq" id="WP_070064590.1">
    <property type="nucleotide sequence ID" value="NZ_MJMG01000001.1"/>
</dbReference>
<name>A0A1E7QKD3_WOLPI</name>
<dbReference type="InterPro" id="IPR010642">
    <property type="entry name" value="Invasion_prot_B"/>
</dbReference>
<dbReference type="AlphaFoldDB" id="A0A1E7QKD3"/>
<keyword evidence="1" id="KW-0732">Signal</keyword>
<feature type="signal peptide" evidence="1">
    <location>
        <begin position="1"/>
        <end position="19"/>
    </location>
</feature>
<sequence>MRSLLIFLLLCSIKTFGLASETKLQDKRLQEKYKDWLVYTALEDGEKLCYIVSYPQKKDSNYTTNRKPYVMVSYIGNAVDEVSVTSGFAYDKEEPVVLSFISEKYTLPVIDGNFAWTENIHTDKRLILKMKQGLSMTVSGQVKAQMVYDTYSLLGFQKAYKKMHDLCNAKSDK</sequence>
<reference evidence="2 3" key="1">
    <citation type="submission" date="2016-09" db="EMBL/GenBank/DDBJ databases">
        <title>Genomic evidence for plant-parasitic nematodes as the earliest Wolbachia hosts.</title>
        <authorList>
            <person name="Brown A.M."/>
            <person name="Wasala S.K."/>
            <person name="Howe D.K."/>
            <person name="Peetz A.B."/>
            <person name="Zasada I.A."/>
            <person name="Denver D.R."/>
        </authorList>
    </citation>
    <scope>NUCLEOTIDE SEQUENCE [LARGE SCALE GENOMIC DNA]</scope>
    <source>
        <strain evidence="3">wPpe</strain>
    </source>
</reference>
<dbReference type="OrthoDB" id="9806572at2"/>
<evidence type="ECO:0000313" key="2">
    <source>
        <dbReference type="EMBL" id="OEY86940.1"/>
    </source>
</evidence>
<protein>
    <submittedName>
        <fullName evidence="2">Uncharacterized protein</fullName>
    </submittedName>
</protein>
<dbReference type="EMBL" id="MJMG01000001">
    <property type="protein sequence ID" value="OEY86940.1"/>
    <property type="molecule type" value="Genomic_DNA"/>
</dbReference>
<dbReference type="Pfam" id="PF06776">
    <property type="entry name" value="IalB"/>
    <property type="match status" value="1"/>
</dbReference>
<accession>A0A1E7QKD3</accession>
<evidence type="ECO:0000313" key="3">
    <source>
        <dbReference type="Proteomes" id="UP000175679"/>
    </source>
</evidence>
<proteinExistence type="predicted"/>
<organism evidence="2 3">
    <name type="scientific">Wolbachia pipientis</name>
    <dbReference type="NCBI Taxonomy" id="955"/>
    <lineage>
        <taxon>Bacteria</taxon>
        <taxon>Pseudomonadati</taxon>
        <taxon>Pseudomonadota</taxon>
        <taxon>Alphaproteobacteria</taxon>
        <taxon>Rickettsiales</taxon>
        <taxon>Anaplasmataceae</taxon>
        <taxon>Wolbachieae</taxon>
        <taxon>Wolbachia</taxon>
    </lineage>
</organism>
<evidence type="ECO:0000256" key="1">
    <source>
        <dbReference type="SAM" id="SignalP"/>
    </source>
</evidence>
<keyword evidence="3" id="KW-1185">Reference proteome</keyword>